<proteinExistence type="predicted"/>
<dbReference type="InterPro" id="IPR042089">
    <property type="entry name" value="Peptidase_M13_dom_2"/>
</dbReference>
<dbReference type="CDD" id="cd08662">
    <property type="entry name" value="M13"/>
    <property type="match status" value="1"/>
</dbReference>
<feature type="signal peptide" evidence="7">
    <location>
        <begin position="1"/>
        <end position="30"/>
    </location>
</feature>
<dbReference type="Gene3D" id="3.40.390.10">
    <property type="entry name" value="Collagenase (Catalytic Domain)"/>
    <property type="match status" value="1"/>
</dbReference>
<dbReference type="Proteomes" id="UP000534388">
    <property type="component" value="Unassembled WGS sequence"/>
</dbReference>
<keyword evidence="5" id="KW-0862">Zinc</keyword>
<dbReference type="SUPFAM" id="SSF55486">
    <property type="entry name" value="Metalloproteases ('zincins'), catalytic domain"/>
    <property type="match status" value="1"/>
</dbReference>
<dbReference type="GO" id="GO:0004222">
    <property type="term" value="F:metalloendopeptidase activity"/>
    <property type="evidence" value="ECO:0007669"/>
    <property type="project" value="InterPro"/>
</dbReference>
<keyword evidence="7" id="KW-0732">Signal</keyword>
<evidence type="ECO:0000256" key="7">
    <source>
        <dbReference type="SAM" id="SignalP"/>
    </source>
</evidence>
<evidence type="ECO:0000259" key="9">
    <source>
        <dbReference type="Pfam" id="PF05649"/>
    </source>
</evidence>
<dbReference type="Pfam" id="PF01431">
    <property type="entry name" value="Peptidase_M13"/>
    <property type="match status" value="1"/>
</dbReference>
<evidence type="ECO:0000256" key="1">
    <source>
        <dbReference type="ARBA" id="ARBA00001947"/>
    </source>
</evidence>
<dbReference type="PRINTS" id="PR00786">
    <property type="entry name" value="NEPRILYSIN"/>
</dbReference>
<dbReference type="InterPro" id="IPR018497">
    <property type="entry name" value="Peptidase_M13_C"/>
</dbReference>
<dbReference type="GO" id="GO:0005886">
    <property type="term" value="C:plasma membrane"/>
    <property type="evidence" value="ECO:0007669"/>
    <property type="project" value="TreeGrafter"/>
</dbReference>
<organism evidence="10 11">
    <name type="scientific">Rugamonas brunnea</name>
    <dbReference type="NCBI Taxonomy" id="2758569"/>
    <lineage>
        <taxon>Bacteria</taxon>
        <taxon>Pseudomonadati</taxon>
        <taxon>Pseudomonadota</taxon>
        <taxon>Betaproteobacteria</taxon>
        <taxon>Burkholderiales</taxon>
        <taxon>Oxalobacteraceae</taxon>
        <taxon>Telluria group</taxon>
        <taxon>Rugamonas</taxon>
    </lineage>
</organism>
<evidence type="ECO:0000256" key="4">
    <source>
        <dbReference type="ARBA" id="ARBA00022801"/>
    </source>
</evidence>
<evidence type="ECO:0000313" key="10">
    <source>
        <dbReference type="EMBL" id="MBA5637025.1"/>
    </source>
</evidence>
<dbReference type="PROSITE" id="PS51885">
    <property type="entry name" value="NEPRILYSIN"/>
    <property type="match status" value="1"/>
</dbReference>
<comment type="cofactor">
    <cofactor evidence="1">
        <name>Zn(2+)</name>
        <dbReference type="ChEBI" id="CHEBI:29105"/>
    </cofactor>
</comment>
<keyword evidence="4" id="KW-0378">Hydrolase</keyword>
<keyword evidence="3" id="KW-0479">Metal-binding</keyword>
<feature type="chain" id="PRO_5031555660" evidence="7">
    <location>
        <begin position="31"/>
        <end position="698"/>
    </location>
</feature>
<protein>
    <submittedName>
        <fullName evidence="10">M13 family metallopeptidase</fullName>
    </submittedName>
</protein>
<dbReference type="Gene3D" id="1.10.1380.10">
    <property type="entry name" value="Neutral endopeptidase , domain2"/>
    <property type="match status" value="1"/>
</dbReference>
<dbReference type="InterPro" id="IPR000718">
    <property type="entry name" value="Peptidase_M13"/>
</dbReference>
<dbReference type="GO" id="GO:0016485">
    <property type="term" value="P:protein processing"/>
    <property type="evidence" value="ECO:0007669"/>
    <property type="project" value="TreeGrafter"/>
</dbReference>
<feature type="domain" description="Peptidase M13 N-terminal" evidence="9">
    <location>
        <begin position="61"/>
        <end position="447"/>
    </location>
</feature>
<reference evidence="10 11" key="1">
    <citation type="submission" date="2020-07" db="EMBL/GenBank/DDBJ databases">
        <title>Novel species isolated from subtropical streams in China.</title>
        <authorList>
            <person name="Lu H."/>
        </authorList>
    </citation>
    <scope>NUCLEOTIDE SEQUENCE [LARGE SCALE GENOMIC DNA]</scope>
    <source>
        <strain evidence="10 11">LX20W</strain>
    </source>
</reference>
<feature type="domain" description="Peptidase M13 C-terminal" evidence="8">
    <location>
        <begin position="499"/>
        <end position="695"/>
    </location>
</feature>
<dbReference type="PANTHER" id="PTHR11733:SF211">
    <property type="entry name" value="OLIGOPEPTIDASE LIPOPROTEIN M13 FAMILY"/>
    <property type="match status" value="1"/>
</dbReference>
<comment type="caution">
    <text evidence="10">The sequence shown here is derived from an EMBL/GenBank/DDBJ whole genome shotgun (WGS) entry which is preliminary data.</text>
</comment>
<dbReference type="PANTHER" id="PTHR11733">
    <property type="entry name" value="ZINC METALLOPROTEASE FAMILY M13 NEPRILYSIN-RELATED"/>
    <property type="match status" value="1"/>
</dbReference>
<evidence type="ECO:0000256" key="2">
    <source>
        <dbReference type="ARBA" id="ARBA00022670"/>
    </source>
</evidence>
<keyword evidence="6" id="KW-0482">Metalloprotease</keyword>
<accession>A0A7W2ER69</accession>
<dbReference type="GO" id="GO:0046872">
    <property type="term" value="F:metal ion binding"/>
    <property type="evidence" value="ECO:0007669"/>
    <property type="project" value="UniProtKB-KW"/>
</dbReference>
<dbReference type="EMBL" id="JACEZT010000004">
    <property type="protein sequence ID" value="MBA5637025.1"/>
    <property type="molecule type" value="Genomic_DNA"/>
</dbReference>
<evidence type="ECO:0000256" key="5">
    <source>
        <dbReference type="ARBA" id="ARBA00022833"/>
    </source>
</evidence>
<dbReference type="AlphaFoldDB" id="A0A7W2ER69"/>
<evidence type="ECO:0000259" key="8">
    <source>
        <dbReference type="Pfam" id="PF01431"/>
    </source>
</evidence>
<dbReference type="InterPro" id="IPR024079">
    <property type="entry name" value="MetalloPept_cat_dom_sf"/>
</dbReference>
<evidence type="ECO:0000256" key="6">
    <source>
        <dbReference type="ARBA" id="ARBA00023049"/>
    </source>
</evidence>
<dbReference type="InterPro" id="IPR008753">
    <property type="entry name" value="Peptidase_M13_N"/>
</dbReference>
<dbReference type="Pfam" id="PF05649">
    <property type="entry name" value="Peptidase_M13_N"/>
    <property type="match status" value="1"/>
</dbReference>
<gene>
    <name evidence="10" type="ORF">H3H37_08150</name>
</gene>
<keyword evidence="2" id="KW-0645">Protease</keyword>
<evidence type="ECO:0000313" key="11">
    <source>
        <dbReference type="Proteomes" id="UP000534388"/>
    </source>
</evidence>
<name>A0A7W2ER69_9BURK</name>
<keyword evidence="11" id="KW-1185">Reference proteome</keyword>
<sequence>MHRAARKTALSLAVLGATLGATFCATFAQAQAHAAPDDTAPVAATAINANGATAAATATLPGDDFFDYVNGDWLKSVEIPADRSSWGVAAKLVEDTNARIVKLIEGLAADPAASAEAKKIVAYYNTFMDEAGIEARGLAPLQAQLKDIAAIKDKAALTRALGATLRADVDPLNATNFFTENLFGLWVAQGLTDATHYTPYLLQGGLGMPDRAYYLDDTPSMAALRGKYLAHIAATFRLAGVDDADARAARVFDLERQIAQSHANREDSADVLKANNQWQVADFARKAPGMDWKAYFQSAGLAGQRKFIVWHPSAITGAAKLVQTMPLETWKDFLAFHRINHAYSALPKALADQHFDFYGRTLNGTPQQAVRWKRSLAAVNAAMPDALGKIYVAKYFPPESKQRLQQMVVKIVDAFHARIDQLDWMAPATKQEAHAKLKTLYVGVGYPEKWASYDGLQVTPGDALGNLQRAEQAETRRQIAKLKQPVDRAEWCMPAQLVNAVNMPMQNAINFPAAILQPPYFDPNASDAMNYGGIGATIGHEISHSFDDQGAQFDSKGLLRDWWTAADGAHFKQASSALAAQYSAYKPFPDLAINGQQTLSENLADLAGLAAAHDAYRASLAGKAPVADADQQFFTGYAMSWREKARDAALRRAILTDGHAPDKWRTATVRNMDAWYKAFNVQPGQTLYLAPEQRVRVW</sequence>
<evidence type="ECO:0000256" key="3">
    <source>
        <dbReference type="ARBA" id="ARBA00022723"/>
    </source>
</evidence>